<dbReference type="InParanoid" id="A0A7M7QJ40"/>
<feature type="compositionally biased region" description="Polar residues" evidence="10">
    <location>
        <begin position="526"/>
        <end position="535"/>
    </location>
</feature>
<keyword evidence="5" id="KW-0552">Olfaction</keyword>
<reference evidence="12" key="1">
    <citation type="submission" date="2021-01" db="UniProtKB">
        <authorList>
            <consortium name="EnsemblMetazoa"/>
        </authorList>
    </citation>
    <scope>IDENTIFICATION</scope>
</reference>
<evidence type="ECO:0000256" key="4">
    <source>
        <dbReference type="ARBA" id="ARBA00022692"/>
    </source>
</evidence>
<organism evidence="12 13">
    <name type="scientific">Nasonia vitripennis</name>
    <name type="common">Parasitic wasp</name>
    <dbReference type="NCBI Taxonomy" id="7425"/>
    <lineage>
        <taxon>Eukaryota</taxon>
        <taxon>Metazoa</taxon>
        <taxon>Ecdysozoa</taxon>
        <taxon>Arthropoda</taxon>
        <taxon>Hexapoda</taxon>
        <taxon>Insecta</taxon>
        <taxon>Pterygota</taxon>
        <taxon>Neoptera</taxon>
        <taxon>Endopterygota</taxon>
        <taxon>Hymenoptera</taxon>
        <taxon>Apocrita</taxon>
        <taxon>Proctotrupomorpha</taxon>
        <taxon>Chalcidoidea</taxon>
        <taxon>Pteromalidae</taxon>
        <taxon>Pteromalinae</taxon>
        <taxon>Nasonia</taxon>
    </lineage>
</organism>
<keyword evidence="3" id="KW-0716">Sensory transduction</keyword>
<evidence type="ECO:0000256" key="10">
    <source>
        <dbReference type="SAM" id="MobiDB-lite"/>
    </source>
</evidence>
<dbReference type="PANTHER" id="PTHR21137">
    <property type="entry name" value="ODORANT RECEPTOR"/>
    <property type="match status" value="1"/>
</dbReference>
<evidence type="ECO:0008006" key="14">
    <source>
        <dbReference type="Google" id="ProtNLM"/>
    </source>
</evidence>
<feature type="transmembrane region" description="Helical" evidence="11">
    <location>
        <begin position="169"/>
        <end position="192"/>
    </location>
</feature>
<name>A0A7M7QJ40_NASVI</name>
<dbReference type="Pfam" id="PF02949">
    <property type="entry name" value="7tm_6"/>
    <property type="match status" value="1"/>
</dbReference>
<feature type="transmembrane region" description="Helical" evidence="11">
    <location>
        <begin position="216"/>
        <end position="238"/>
    </location>
</feature>
<dbReference type="GO" id="GO:0005886">
    <property type="term" value="C:plasma membrane"/>
    <property type="evidence" value="ECO:0007669"/>
    <property type="project" value="UniProtKB-SubCell"/>
</dbReference>
<dbReference type="Proteomes" id="UP000002358">
    <property type="component" value="Chromosome 4"/>
</dbReference>
<keyword evidence="7 11" id="KW-0472">Membrane</keyword>
<dbReference type="RefSeq" id="XP_031786356.1">
    <property type="nucleotide sequence ID" value="XM_031930496.2"/>
</dbReference>
<dbReference type="InterPro" id="IPR004117">
    <property type="entry name" value="7tm6_olfct_rcpt"/>
</dbReference>
<feature type="region of interest" description="Disordered" evidence="10">
    <location>
        <begin position="504"/>
        <end position="535"/>
    </location>
</feature>
<dbReference type="GeneID" id="100384869"/>
<accession>A0A7M7QJ40</accession>
<evidence type="ECO:0000256" key="11">
    <source>
        <dbReference type="SAM" id="Phobius"/>
    </source>
</evidence>
<evidence type="ECO:0000256" key="9">
    <source>
        <dbReference type="ARBA" id="ARBA00023224"/>
    </source>
</evidence>
<dbReference type="KEGG" id="nvi:100384869"/>
<keyword evidence="13" id="KW-1185">Reference proteome</keyword>
<evidence type="ECO:0000256" key="3">
    <source>
        <dbReference type="ARBA" id="ARBA00022606"/>
    </source>
</evidence>
<feature type="transmembrane region" description="Helical" evidence="11">
    <location>
        <begin position="339"/>
        <end position="356"/>
    </location>
</feature>
<evidence type="ECO:0000256" key="1">
    <source>
        <dbReference type="ARBA" id="ARBA00004651"/>
    </source>
</evidence>
<evidence type="ECO:0000256" key="6">
    <source>
        <dbReference type="ARBA" id="ARBA00022989"/>
    </source>
</evidence>
<keyword evidence="6 11" id="KW-1133">Transmembrane helix</keyword>
<keyword evidence="4 11" id="KW-0812">Transmembrane</keyword>
<dbReference type="PANTHER" id="PTHR21137:SF35">
    <property type="entry name" value="ODORANT RECEPTOR 19A-RELATED"/>
    <property type="match status" value="1"/>
</dbReference>
<evidence type="ECO:0000313" key="13">
    <source>
        <dbReference type="Proteomes" id="UP000002358"/>
    </source>
</evidence>
<dbReference type="GO" id="GO:0005549">
    <property type="term" value="F:odorant binding"/>
    <property type="evidence" value="ECO:0007669"/>
    <property type="project" value="InterPro"/>
</dbReference>
<keyword evidence="9" id="KW-0807">Transducer</keyword>
<evidence type="ECO:0000256" key="7">
    <source>
        <dbReference type="ARBA" id="ARBA00023136"/>
    </source>
</evidence>
<feature type="transmembrane region" description="Helical" evidence="11">
    <location>
        <begin position="399"/>
        <end position="423"/>
    </location>
</feature>
<dbReference type="GO" id="GO:0007165">
    <property type="term" value="P:signal transduction"/>
    <property type="evidence" value="ECO:0007669"/>
    <property type="project" value="UniProtKB-KW"/>
</dbReference>
<dbReference type="EnsemblMetazoa" id="XM_031930496">
    <property type="protein sequence ID" value="XP_031786356"/>
    <property type="gene ID" value="LOC100384869"/>
</dbReference>
<feature type="transmembrane region" description="Helical" evidence="11">
    <location>
        <begin position="104"/>
        <end position="122"/>
    </location>
</feature>
<comment type="subcellular location">
    <subcellularLocation>
        <location evidence="1">Cell membrane</location>
        <topology evidence="1">Multi-pass membrane protein</topology>
    </subcellularLocation>
</comment>
<feature type="transmembrane region" description="Helical" evidence="11">
    <location>
        <begin position="308"/>
        <end position="333"/>
    </location>
</feature>
<keyword evidence="8" id="KW-0675">Receptor</keyword>
<proteinExistence type="predicted"/>
<keyword evidence="2" id="KW-1003">Cell membrane</keyword>
<protein>
    <recommendedName>
        <fullName evidence="14">Odorant receptor</fullName>
    </recommendedName>
</protein>
<dbReference type="SMR" id="A0A7M7QJ40"/>
<evidence type="ECO:0000256" key="8">
    <source>
        <dbReference type="ARBA" id="ARBA00023170"/>
    </source>
</evidence>
<dbReference type="GO" id="GO:0004984">
    <property type="term" value="F:olfactory receptor activity"/>
    <property type="evidence" value="ECO:0007669"/>
    <property type="project" value="InterPro"/>
</dbReference>
<evidence type="ECO:0000256" key="5">
    <source>
        <dbReference type="ARBA" id="ARBA00022725"/>
    </source>
</evidence>
<evidence type="ECO:0000256" key="2">
    <source>
        <dbReference type="ARBA" id="ARBA00022475"/>
    </source>
</evidence>
<dbReference type="AlphaFoldDB" id="A0A7M7QJ40"/>
<feature type="transmembrane region" description="Helical" evidence="11">
    <location>
        <begin position="75"/>
        <end position="92"/>
    </location>
</feature>
<evidence type="ECO:0000313" key="12">
    <source>
        <dbReference type="EnsemblMetazoa" id="XP_031786356"/>
    </source>
</evidence>
<sequence length="535" mass="61622">MKDGYLRPLYVNHLVRLFENHKKKSFEMPDSKINTQDQCNLDIFETSDYKTYKDGMKLIGLWPFENSTKRTLKRAFVLISMITTLIFMQVRFVEELNHNIDVVLQSAGSIILSIGCIAKFITTFRAEDNIKLLFSRIAKQWASITDKTECKILADNIKVCHPLCTFYKVIAFFALVTYACLPSFGPVIMNILSPLNETRRKRLPAPAEYFVDEEKYFYVLFSHGMICYMLVCALYVIIDCMYSCIVHHTVGLVGIVTYRLQNIIDLKVTSNQEYQANNSEIRRRLRRAISLHKESLEFAQKIETTYNLCFIIVMSVNLLTMIFTAACAIRTLYYDKVESFRWFILYGSIIFHLFFNSNPGQNLYDKSNEIINTLYFTEWYTLGISRSNKRTMLIMMIRCLRPCQLTAGGLLVLNMINFGAVIFFKSKGGSDCRKLIFNCMIAAITNEVANQYSFIERKAPRKSFKDLRLCTCLYQAVKLAFPNANDDDIKDGISAWQDTANTRLKREASGKGPKRAPFQPIVIDETLNSGEESDP</sequence>